<dbReference type="InterPro" id="IPR001867">
    <property type="entry name" value="OmpR/PhoB-type_DNA-bd"/>
</dbReference>
<dbReference type="SUPFAM" id="SSF52172">
    <property type="entry name" value="CheY-like"/>
    <property type="match status" value="1"/>
</dbReference>
<dbReference type="HOGENOM" id="CLU_000445_30_1_4"/>
<dbReference type="InterPro" id="IPR039420">
    <property type="entry name" value="WalR-like"/>
</dbReference>
<dbReference type="PANTHER" id="PTHR48111">
    <property type="entry name" value="REGULATOR OF RPOS"/>
    <property type="match status" value="1"/>
</dbReference>
<feature type="region of interest" description="Disordered" evidence="10">
    <location>
        <begin position="1"/>
        <end position="22"/>
    </location>
</feature>
<feature type="domain" description="OmpR/PhoB-type" evidence="12">
    <location>
        <begin position="175"/>
        <end position="269"/>
    </location>
</feature>
<dbReference type="PROSITE" id="PS51755">
    <property type="entry name" value="OMPR_PHOB"/>
    <property type="match status" value="1"/>
</dbReference>
<dbReference type="PROSITE" id="PS50110">
    <property type="entry name" value="RESPONSE_REGULATORY"/>
    <property type="match status" value="1"/>
</dbReference>
<keyword evidence="7" id="KW-0804">Transcription</keyword>
<dbReference type="Gene3D" id="6.10.250.690">
    <property type="match status" value="1"/>
</dbReference>
<evidence type="ECO:0000256" key="7">
    <source>
        <dbReference type="ARBA" id="ARBA00023163"/>
    </source>
</evidence>
<keyword evidence="5" id="KW-0805">Transcription regulation</keyword>
<feature type="domain" description="Response regulatory" evidence="11">
    <location>
        <begin position="43"/>
        <end position="167"/>
    </location>
</feature>
<dbReference type="GO" id="GO:0000156">
    <property type="term" value="F:phosphorelay response regulator activity"/>
    <property type="evidence" value="ECO:0007669"/>
    <property type="project" value="TreeGrafter"/>
</dbReference>
<evidence type="ECO:0000259" key="11">
    <source>
        <dbReference type="PROSITE" id="PS50110"/>
    </source>
</evidence>
<dbReference type="GO" id="GO:0006355">
    <property type="term" value="P:regulation of DNA-templated transcription"/>
    <property type="evidence" value="ECO:0007669"/>
    <property type="project" value="InterPro"/>
</dbReference>
<proteinExistence type="predicted"/>
<feature type="modified residue" description="4-aspartylphosphate" evidence="8">
    <location>
        <position position="92"/>
    </location>
</feature>
<feature type="DNA-binding region" description="OmpR/PhoB-type" evidence="9">
    <location>
        <begin position="175"/>
        <end position="269"/>
    </location>
</feature>
<dbReference type="EMBL" id="CP006704">
    <property type="protein sequence ID" value="AIJ49530.1"/>
    <property type="molecule type" value="Genomic_DNA"/>
</dbReference>
<dbReference type="GO" id="GO:0005829">
    <property type="term" value="C:cytosol"/>
    <property type="evidence" value="ECO:0007669"/>
    <property type="project" value="TreeGrafter"/>
</dbReference>
<evidence type="ECO:0000256" key="2">
    <source>
        <dbReference type="ARBA" id="ARBA00022490"/>
    </source>
</evidence>
<dbReference type="Proteomes" id="UP000028782">
    <property type="component" value="Chromosome"/>
</dbReference>
<keyword evidence="4" id="KW-0902">Two-component regulatory system</keyword>
<dbReference type="InterPro" id="IPR011006">
    <property type="entry name" value="CheY-like_superfamily"/>
</dbReference>
<keyword evidence="2" id="KW-0963">Cytoplasm</keyword>
<comment type="subcellular location">
    <subcellularLocation>
        <location evidence="1">Cytoplasm</location>
    </subcellularLocation>
</comment>
<dbReference type="InterPro" id="IPR036388">
    <property type="entry name" value="WH-like_DNA-bd_sf"/>
</dbReference>
<evidence type="ECO:0000313" key="13">
    <source>
        <dbReference type="EMBL" id="AIJ49530.1"/>
    </source>
</evidence>
<keyword evidence="3 8" id="KW-0597">Phosphoprotein</keyword>
<name>A0A076Q0A0_COMTE</name>
<evidence type="ECO:0000256" key="1">
    <source>
        <dbReference type="ARBA" id="ARBA00004496"/>
    </source>
</evidence>
<dbReference type="Pfam" id="PF00072">
    <property type="entry name" value="Response_reg"/>
    <property type="match status" value="1"/>
</dbReference>
<evidence type="ECO:0000256" key="4">
    <source>
        <dbReference type="ARBA" id="ARBA00023012"/>
    </source>
</evidence>
<dbReference type="CDD" id="cd17624">
    <property type="entry name" value="REC_OmpR_PmrA-like"/>
    <property type="match status" value="1"/>
</dbReference>
<dbReference type="CDD" id="cd00383">
    <property type="entry name" value="trans_reg_C"/>
    <property type="match status" value="1"/>
</dbReference>
<evidence type="ECO:0000259" key="12">
    <source>
        <dbReference type="PROSITE" id="PS51755"/>
    </source>
</evidence>
<evidence type="ECO:0000313" key="14">
    <source>
        <dbReference type="Proteomes" id="UP000028782"/>
    </source>
</evidence>
<accession>A0A076Q0A0</accession>
<dbReference type="AlphaFoldDB" id="A0A076Q0A0"/>
<reference evidence="13 14" key="1">
    <citation type="journal article" date="2014" name="Genome Announc.">
        <title>Complete Genome Sequence of Polychlorinated Biphenyl Degrader Comamonas testosteroni TK102 (NBRC 109938).</title>
        <authorList>
            <person name="Fukuda K."/>
            <person name="Hosoyama A."/>
            <person name="Tsuchikane K."/>
            <person name="Ohji S."/>
            <person name="Yamazoe A."/>
            <person name="Fujita N."/>
            <person name="Shintani M."/>
            <person name="Kimbara K."/>
        </authorList>
    </citation>
    <scope>NUCLEOTIDE SEQUENCE [LARGE SCALE GENOMIC DNA]</scope>
    <source>
        <strain evidence="13">TK102</strain>
    </source>
</reference>
<dbReference type="KEGG" id="ctes:O987_27395"/>
<dbReference type="SMART" id="SM00448">
    <property type="entry name" value="REC"/>
    <property type="match status" value="1"/>
</dbReference>
<sequence length="272" mass="29846">MADVKAKSGLADVKSMREQGKRAPALTGQLSGFGIGPHNAVMRILVVEDNEGIAAGLRANLMQRSYAVDVCASVAEAWHALSTERFDAVLLDLGLSDGDGSEVVRRLRLQTGRPGVPQLPDPATPVLILTARDQVQDRVAGLNLGADDYLVKPFDMDELEARLRAMMRRAAGQASPVIRHADLEVDPAARTIRQAGQKVEVSPREFAVLWALLLARGRVLSRPQIEEHLYSWGDTVESNAVEVYVHHLRKKLGQKIIVTMRGVGYFMPQEQE</sequence>
<protein>
    <submittedName>
        <fullName evidence="13">Transcriptional regulator</fullName>
    </submittedName>
</protein>
<dbReference type="PANTHER" id="PTHR48111:SF35">
    <property type="entry name" value="TRANSCRIPTIONAL REGULATORY PROTEIN QSEB"/>
    <property type="match status" value="1"/>
</dbReference>
<dbReference type="Pfam" id="PF00486">
    <property type="entry name" value="Trans_reg_C"/>
    <property type="match status" value="1"/>
</dbReference>
<keyword evidence="6 9" id="KW-0238">DNA-binding</keyword>
<evidence type="ECO:0000256" key="5">
    <source>
        <dbReference type="ARBA" id="ARBA00023015"/>
    </source>
</evidence>
<dbReference type="Gene3D" id="3.40.50.2300">
    <property type="match status" value="1"/>
</dbReference>
<evidence type="ECO:0000256" key="8">
    <source>
        <dbReference type="PROSITE-ProRule" id="PRU00169"/>
    </source>
</evidence>
<evidence type="ECO:0000256" key="3">
    <source>
        <dbReference type="ARBA" id="ARBA00022553"/>
    </source>
</evidence>
<evidence type="ECO:0000256" key="6">
    <source>
        <dbReference type="ARBA" id="ARBA00023125"/>
    </source>
</evidence>
<dbReference type="Gene3D" id="1.10.10.10">
    <property type="entry name" value="Winged helix-like DNA-binding domain superfamily/Winged helix DNA-binding domain"/>
    <property type="match status" value="1"/>
</dbReference>
<dbReference type="SMART" id="SM00862">
    <property type="entry name" value="Trans_reg_C"/>
    <property type="match status" value="1"/>
</dbReference>
<gene>
    <name evidence="13" type="ORF">O987_27395</name>
</gene>
<dbReference type="GO" id="GO:0032993">
    <property type="term" value="C:protein-DNA complex"/>
    <property type="evidence" value="ECO:0007669"/>
    <property type="project" value="TreeGrafter"/>
</dbReference>
<organism evidence="13 14">
    <name type="scientific">Comamonas testosteroni TK102</name>
    <dbReference type="NCBI Taxonomy" id="1392005"/>
    <lineage>
        <taxon>Bacteria</taxon>
        <taxon>Pseudomonadati</taxon>
        <taxon>Pseudomonadota</taxon>
        <taxon>Betaproteobacteria</taxon>
        <taxon>Burkholderiales</taxon>
        <taxon>Comamonadaceae</taxon>
        <taxon>Comamonas</taxon>
    </lineage>
</organism>
<dbReference type="InterPro" id="IPR001789">
    <property type="entry name" value="Sig_transdc_resp-reg_receiver"/>
</dbReference>
<dbReference type="GO" id="GO:0000976">
    <property type="term" value="F:transcription cis-regulatory region binding"/>
    <property type="evidence" value="ECO:0007669"/>
    <property type="project" value="TreeGrafter"/>
</dbReference>
<evidence type="ECO:0000256" key="10">
    <source>
        <dbReference type="SAM" id="MobiDB-lite"/>
    </source>
</evidence>
<evidence type="ECO:0000256" key="9">
    <source>
        <dbReference type="PROSITE-ProRule" id="PRU01091"/>
    </source>
</evidence>